<dbReference type="InterPro" id="IPR021617">
    <property type="entry name" value="DUF3231"/>
</dbReference>
<proteinExistence type="predicted"/>
<dbReference type="Proteomes" id="UP000198553">
    <property type="component" value="Unassembled WGS sequence"/>
</dbReference>
<sequence length="337" mass="37717">MDQGRLISLTASELAPLWAQYMNDSASICFLTYYLEKAEDEEIKPVIAFALELSQNHIEWLTALFKEEKQVIPHGFKLEEDVDLQAPKLYSDTYVLQFLLQMAKNGLTTYSGAVTSSAREDITDYFMGCVSETMELYKRAKGVLLSKGLFIRPPSFPNQVNVEYVKKQGFVWDIFGDKRPLLAAEVGNLYANLQRNDLGAATLTGFSQVAKSKEVAEFFVKGIGIAKKHVRLFAEKLGEGDLPAPTSWANDITVSTSQTFSDKLMMFMTTGMIGLSIGYYGTAVAQSPRVDIGLMYNRLSTEVQLYSEDGANLMIKNGWMEQPPMAPDRDELAKKRK</sequence>
<dbReference type="OrthoDB" id="1675670at2"/>
<dbReference type="STRING" id="930146.SAMN05192533_11444"/>
<gene>
    <name evidence="1" type="ORF">SAMN05192533_11444</name>
</gene>
<evidence type="ECO:0000313" key="2">
    <source>
        <dbReference type="Proteomes" id="UP000198553"/>
    </source>
</evidence>
<evidence type="ECO:0000313" key="1">
    <source>
        <dbReference type="EMBL" id="SEN49700.1"/>
    </source>
</evidence>
<dbReference type="RefSeq" id="WP_090748715.1">
    <property type="nucleotide sequence ID" value="NZ_FOBW01000014.1"/>
</dbReference>
<reference evidence="2" key="1">
    <citation type="submission" date="2016-10" db="EMBL/GenBank/DDBJ databases">
        <authorList>
            <person name="Varghese N."/>
            <person name="Submissions S."/>
        </authorList>
    </citation>
    <scope>NUCLEOTIDE SEQUENCE [LARGE SCALE GENOMIC DNA]</scope>
    <source>
        <strain evidence="2">B48,IBRC-M 10115,DSM 25386,CECT 8001</strain>
    </source>
</reference>
<organism evidence="1 2">
    <name type="scientific">Mesobacillus persicus</name>
    <dbReference type="NCBI Taxonomy" id="930146"/>
    <lineage>
        <taxon>Bacteria</taxon>
        <taxon>Bacillati</taxon>
        <taxon>Bacillota</taxon>
        <taxon>Bacilli</taxon>
        <taxon>Bacillales</taxon>
        <taxon>Bacillaceae</taxon>
        <taxon>Mesobacillus</taxon>
    </lineage>
</organism>
<dbReference type="AlphaFoldDB" id="A0A1H8H0Z8"/>
<dbReference type="Gene3D" id="1.20.1260.10">
    <property type="match status" value="2"/>
</dbReference>
<accession>A0A1H8H0Z8</accession>
<dbReference type="Pfam" id="PF11553">
    <property type="entry name" value="DUF3231"/>
    <property type="match status" value="2"/>
</dbReference>
<keyword evidence="2" id="KW-1185">Reference proteome</keyword>
<evidence type="ECO:0008006" key="3">
    <source>
        <dbReference type="Google" id="ProtNLM"/>
    </source>
</evidence>
<dbReference type="InterPro" id="IPR012347">
    <property type="entry name" value="Ferritin-like"/>
</dbReference>
<protein>
    <recommendedName>
        <fullName evidence="3">DUF3231 family protein</fullName>
    </recommendedName>
</protein>
<name>A0A1H8H0Z8_9BACI</name>
<dbReference type="EMBL" id="FOBW01000014">
    <property type="protein sequence ID" value="SEN49700.1"/>
    <property type="molecule type" value="Genomic_DNA"/>
</dbReference>